<dbReference type="PROSITE" id="PS51071">
    <property type="entry name" value="HTH_RPIR"/>
    <property type="match status" value="1"/>
</dbReference>
<evidence type="ECO:0000313" key="2">
    <source>
        <dbReference type="EMBL" id="QNM13299.1"/>
    </source>
</evidence>
<sequence length="238" mass="27783">MDEMNFTETENRIYEEILKNVKQHKKKTVVQIAEKVDVAPSYVIKVAKKLGYSGLNEMWYSLSGIYTDSVSVSLDDFDLMEKNLLDVHVQILCDMLINYRNERIIVNSIGDSDYVGTYLLDKLWHRGFNAMPYKSQLLDQARCLKPGMLIAINESGVVLLEQCLKARKHNYNIVSITSNRNSPLACNSHLTIELRNKKSNFYNYNPNFFTAYVLIFIEILFARYDEEIEKYYKENEEI</sequence>
<dbReference type="InterPro" id="IPR000281">
    <property type="entry name" value="HTH_RpiR"/>
</dbReference>
<accession>A0A7G9GR67</accession>
<dbReference type="RefSeq" id="WP_158552715.1">
    <property type="nucleotide sequence ID" value="NZ_CP060636.1"/>
</dbReference>
<dbReference type="InterPro" id="IPR047640">
    <property type="entry name" value="RpiR-like"/>
</dbReference>
<evidence type="ECO:0000313" key="3">
    <source>
        <dbReference type="Proteomes" id="UP000515856"/>
    </source>
</evidence>
<dbReference type="GO" id="GO:0003700">
    <property type="term" value="F:DNA-binding transcription factor activity"/>
    <property type="evidence" value="ECO:0007669"/>
    <property type="project" value="InterPro"/>
</dbReference>
<organism evidence="2 3">
    <name type="scientific">[Eubacterium] hominis</name>
    <dbReference type="NCBI Taxonomy" id="2764325"/>
    <lineage>
        <taxon>Bacteria</taxon>
        <taxon>Bacillati</taxon>
        <taxon>Bacillota</taxon>
        <taxon>Erysipelotrichia</taxon>
        <taxon>Erysipelotrichales</taxon>
        <taxon>Erysipelotrichaceae</taxon>
        <taxon>Amedibacillus</taxon>
    </lineage>
</organism>
<dbReference type="InterPro" id="IPR009057">
    <property type="entry name" value="Homeodomain-like_sf"/>
</dbReference>
<dbReference type="InterPro" id="IPR046348">
    <property type="entry name" value="SIS_dom_sf"/>
</dbReference>
<dbReference type="InterPro" id="IPR036388">
    <property type="entry name" value="WH-like_DNA-bd_sf"/>
</dbReference>
<protein>
    <submittedName>
        <fullName evidence="2">MurR/RpiR family transcriptional regulator</fullName>
    </submittedName>
</protein>
<name>A0A7G9GR67_9FIRM</name>
<dbReference type="Pfam" id="PF01418">
    <property type="entry name" value="HTH_6"/>
    <property type="match status" value="1"/>
</dbReference>
<gene>
    <name evidence="2" type="ORF">H9Q80_04930</name>
</gene>
<dbReference type="Proteomes" id="UP000515856">
    <property type="component" value="Chromosome"/>
</dbReference>
<dbReference type="GO" id="GO:1901135">
    <property type="term" value="P:carbohydrate derivative metabolic process"/>
    <property type="evidence" value="ECO:0007669"/>
    <property type="project" value="InterPro"/>
</dbReference>
<reference evidence="2 3" key="1">
    <citation type="submission" date="2020-08" db="EMBL/GenBank/DDBJ databases">
        <authorList>
            <person name="Liu C."/>
            <person name="Sun Q."/>
        </authorList>
    </citation>
    <scope>NUCLEOTIDE SEQUENCE [LARGE SCALE GENOMIC DNA]</scope>
    <source>
        <strain evidence="2 3">NSJ-61</strain>
    </source>
</reference>
<dbReference type="SUPFAM" id="SSF53697">
    <property type="entry name" value="SIS domain"/>
    <property type="match status" value="1"/>
</dbReference>
<dbReference type="KEGG" id="ehn:H9Q80_04930"/>
<dbReference type="AlphaFoldDB" id="A0A7G9GR67"/>
<keyword evidence="3" id="KW-1185">Reference proteome</keyword>
<dbReference type="SUPFAM" id="SSF46689">
    <property type="entry name" value="Homeodomain-like"/>
    <property type="match status" value="1"/>
</dbReference>
<dbReference type="Gene3D" id="3.40.50.10490">
    <property type="entry name" value="Glucose-6-phosphate isomerase like protein, domain 1"/>
    <property type="match status" value="1"/>
</dbReference>
<dbReference type="PANTHER" id="PTHR30514:SF21">
    <property type="entry name" value="RPIR-FAMILY TRANSCRIPTIONAL REGULATOR"/>
    <property type="match status" value="1"/>
</dbReference>
<evidence type="ECO:0000259" key="1">
    <source>
        <dbReference type="PROSITE" id="PS51071"/>
    </source>
</evidence>
<dbReference type="PANTHER" id="PTHR30514">
    <property type="entry name" value="GLUCOKINASE"/>
    <property type="match status" value="1"/>
</dbReference>
<dbReference type="EMBL" id="CP060636">
    <property type="protein sequence ID" value="QNM13299.1"/>
    <property type="molecule type" value="Genomic_DNA"/>
</dbReference>
<feature type="domain" description="HTH rpiR-type" evidence="1">
    <location>
        <begin position="1"/>
        <end position="69"/>
    </location>
</feature>
<dbReference type="GO" id="GO:0097367">
    <property type="term" value="F:carbohydrate derivative binding"/>
    <property type="evidence" value="ECO:0007669"/>
    <property type="project" value="InterPro"/>
</dbReference>
<dbReference type="GO" id="GO:0003677">
    <property type="term" value="F:DNA binding"/>
    <property type="evidence" value="ECO:0007669"/>
    <property type="project" value="InterPro"/>
</dbReference>
<proteinExistence type="predicted"/>
<dbReference type="Gene3D" id="1.10.10.10">
    <property type="entry name" value="Winged helix-like DNA-binding domain superfamily/Winged helix DNA-binding domain"/>
    <property type="match status" value="1"/>
</dbReference>